<keyword evidence="2" id="KW-1185">Reference proteome</keyword>
<accession>A0ACC5ZK56</accession>
<gene>
    <name evidence="1" type="ORF">PDJAM_G00162870</name>
</gene>
<sequence>MILHRVVYVLLPVLVCLSEARIHRLTLKNETRFLVHLNTFGYFANGTLDVSLLSLQLPKEKDASSRLVGFSLARSRVNIELSYTTEDTDQCTLSKTKSEDNLILFIIDPSKLSVDVKSFGEKDSVLQARLIGGENGVTTANHHSPPLPIFCILNTCTH</sequence>
<evidence type="ECO:0000313" key="2">
    <source>
        <dbReference type="Proteomes" id="UP000830395"/>
    </source>
</evidence>
<protein>
    <submittedName>
        <fullName evidence="1">Uncharacterized protein</fullName>
    </submittedName>
</protein>
<dbReference type="Proteomes" id="UP000830395">
    <property type="component" value="Chromosome 26"/>
</dbReference>
<evidence type="ECO:0000313" key="1">
    <source>
        <dbReference type="EMBL" id="MCJ8748257.1"/>
    </source>
</evidence>
<proteinExistence type="predicted"/>
<name>A0ACC5ZK56_9TELE</name>
<dbReference type="EMBL" id="CM041000">
    <property type="protein sequence ID" value="MCJ8748257.1"/>
    <property type="molecule type" value="Genomic_DNA"/>
</dbReference>
<comment type="caution">
    <text evidence="1">The sequence shown here is derived from an EMBL/GenBank/DDBJ whole genome shotgun (WGS) entry which is preliminary data.</text>
</comment>
<reference evidence="1" key="1">
    <citation type="submission" date="2020-02" db="EMBL/GenBank/DDBJ databases">
        <title>Genome sequencing of the panga catfish, Pangasius djambal.</title>
        <authorList>
            <person name="Wen M."/>
            <person name="Zahm M."/>
            <person name="Roques C."/>
            <person name="Cabau C."/>
            <person name="Klopp C."/>
            <person name="Donnadieu C."/>
            <person name="Jouanno E."/>
            <person name="Avarre J.-C."/>
            <person name="Campet M."/>
            <person name="Ha T."/>
            <person name="Dugue R."/>
            <person name="Lampietro C."/>
            <person name="Louis A."/>
            <person name="Herpin A."/>
            <person name="Echchiki A."/>
            <person name="Berthelot C."/>
            <person name="Parey E."/>
            <person name="Roest-Crollius H."/>
            <person name="Braasch I."/>
            <person name="Postlethwait J.H."/>
            <person name="Bobe J."/>
            <person name="Montfort J."/>
            <person name="Bouchez O."/>
            <person name="Begum T."/>
            <person name="Schartl M."/>
            <person name="Gustiano R."/>
            <person name="Guiguen Y."/>
        </authorList>
    </citation>
    <scope>NUCLEOTIDE SEQUENCE</scope>
    <source>
        <strain evidence="1">Pdj_M5554</strain>
    </source>
</reference>
<organism evidence="1 2">
    <name type="scientific">Pangasius djambal</name>
    <dbReference type="NCBI Taxonomy" id="1691987"/>
    <lineage>
        <taxon>Eukaryota</taxon>
        <taxon>Metazoa</taxon>
        <taxon>Chordata</taxon>
        <taxon>Craniata</taxon>
        <taxon>Vertebrata</taxon>
        <taxon>Euteleostomi</taxon>
        <taxon>Actinopterygii</taxon>
        <taxon>Neopterygii</taxon>
        <taxon>Teleostei</taxon>
        <taxon>Ostariophysi</taxon>
        <taxon>Siluriformes</taxon>
        <taxon>Pangasiidae</taxon>
        <taxon>Pangasius</taxon>
    </lineage>
</organism>